<proteinExistence type="predicted"/>
<feature type="non-terminal residue" evidence="1">
    <location>
        <position position="52"/>
    </location>
</feature>
<name>G7P8J6_MACFA</name>
<protein>
    <submittedName>
        <fullName evidence="1">Uncharacterized protein</fullName>
    </submittedName>
</protein>
<dbReference type="EMBL" id="CM001281">
    <property type="protein sequence ID" value="EHH54617.1"/>
    <property type="molecule type" value="Genomic_DNA"/>
</dbReference>
<dbReference type="AlphaFoldDB" id="G7P8J6"/>
<dbReference type="PRINTS" id="PR02045">
    <property type="entry name" value="F138DOMAIN"/>
</dbReference>
<evidence type="ECO:0000313" key="1">
    <source>
        <dbReference type="EMBL" id="EHH54617.1"/>
    </source>
</evidence>
<accession>G7P8J6</accession>
<sequence>FVFALSPGLECSGAILAHCNLRLPGSSDSPASASRVAGTTGARHHAQLIFVF</sequence>
<dbReference type="PANTHER" id="PTHR12138:SF135">
    <property type="entry name" value="SAM DOMAIN-CONTAINING PROTEIN"/>
    <property type="match status" value="1"/>
</dbReference>
<reference evidence="1" key="1">
    <citation type="journal article" date="2011" name="Nat. Biotechnol.">
        <title>Genome sequencing and comparison of two nonhuman primate animal models, the cynomolgus and Chinese rhesus macaques.</title>
        <authorList>
            <person name="Yan G."/>
            <person name="Zhang G."/>
            <person name="Fang X."/>
            <person name="Zhang Y."/>
            <person name="Li C."/>
            <person name="Ling F."/>
            <person name="Cooper D.N."/>
            <person name="Li Q."/>
            <person name="Li Y."/>
            <person name="van Gool A.J."/>
            <person name="Du H."/>
            <person name="Chen J."/>
            <person name="Chen R."/>
            <person name="Zhang P."/>
            <person name="Huang Z."/>
            <person name="Thompson J.R."/>
            <person name="Meng Y."/>
            <person name="Bai Y."/>
            <person name="Wang J."/>
            <person name="Zhuo M."/>
            <person name="Wang T."/>
            <person name="Huang Y."/>
            <person name="Wei L."/>
            <person name="Li J."/>
            <person name="Wang Z."/>
            <person name="Hu H."/>
            <person name="Yang P."/>
            <person name="Le L."/>
            <person name="Stenson P.D."/>
            <person name="Li B."/>
            <person name="Liu X."/>
            <person name="Ball E.V."/>
            <person name="An N."/>
            <person name="Huang Q."/>
            <person name="Zhang Y."/>
            <person name="Fan W."/>
            <person name="Zhang X."/>
            <person name="Li Y."/>
            <person name="Wang W."/>
            <person name="Katze M.G."/>
            <person name="Su B."/>
            <person name="Nielsen R."/>
            <person name="Yang H."/>
            <person name="Wang J."/>
            <person name="Wang X."/>
            <person name="Wang J."/>
        </authorList>
    </citation>
    <scope>NUCLEOTIDE SEQUENCE [LARGE SCALE GENOMIC DNA]</scope>
    <source>
        <strain evidence="1">CE-4</strain>
    </source>
</reference>
<dbReference type="Proteomes" id="UP000009130">
    <property type="component" value="Chromosome 6"/>
</dbReference>
<organism>
    <name type="scientific">Macaca fascicularis</name>
    <name type="common">Crab-eating macaque</name>
    <name type="synonym">Cynomolgus monkey</name>
    <dbReference type="NCBI Taxonomy" id="9541"/>
    <lineage>
        <taxon>Eukaryota</taxon>
        <taxon>Metazoa</taxon>
        <taxon>Chordata</taxon>
        <taxon>Craniata</taxon>
        <taxon>Vertebrata</taxon>
        <taxon>Euteleostomi</taxon>
        <taxon>Mammalia</taxon>
        <taxon>Eutheria</taxon>
        <taxon>Euarchontoglires</taxon>
        <taxon>Primates</taxon>
        <taxon>Haplorrhini</taxon>
        <taxon>Catarrhini</taxon>
        <taxon>Cercopithecidae</taxon>
        <taxon>Cercopithecinae</taxon>
        <taxon>Macaca</taxon>
    </lineage>
</organism>
<gene>
    <name evidence="1" type="ORF">EGM_15496</name>
</gene>
<dbReference type="PANTHER" id="PTHR12138">
    <property type="entry name" value="PRIMATE-EXPANDED PROTEIN FAMILY"/>
    <property type="match status" value="1"/>
</dbReference>
<feature type="non-terminal residue" evidence="1">
    <location>
        <position position="1"/>
    </location>
</feature>